<dbReference type="STRING" id="3469.A0A4Y7KHI7"/>
<comment type="function">
    <text evidence="1">Functions as an U snRNP-specific nuclear import adapter. Involved in the trimethylguanosine (m3G)-cap-dependent nuclear import of U snRNPs. Binds specifically to the terminal m3G-cap U snRNAs.</text>
</comment>
<dbReference type="AlphaFoldDB" id="A0A4Y7KHI7"/>
<evidence type="ECO:0000256" key="2">
    <source>
        <dbReference type="ARBA" id="ARBA00004123"/>
    </source>
</evidence>
<dbReference type="PANTHER" id="PTHR13403">
    <property type="entry name" value="SNURPORTIN1 RNUT1 PROTEIN RNA, U TRANSPORTER 1"/>
    <property type="match status" value="1"/>
</dbReference>
<dbReference type="Proteomes" id="UP000316621">
    <property type="component" value="Chromosome 7"/>
</dbReference>
<dbReference type="InterPro" id="IPR047857">
    <property type="entry name" value="Snurportin1_C"/>
</dbReference>
<dbReference type="Gramene" id="RZC72326">
    <property type="protein sequence ID" value="RZC72326"/>
    <property type="gene ID" value="C5167_035524"/>
</dbReference>
<dbReference type="Gene3D" id="3.30.470.30">
    <property type="entry name" value="DNA ligase/mRNA capping enzyme"/>
    <property type="match status" value="1"/>
</dbReference>
<evidence type="ECO:0000256" key="1">
    <source>
        <dbReference type="ARBA" id="ARBA00003975"/>
    </source>
</evidence>
<dbReference type="GO" id="GO:0061015">
    <property type="term" value="P:snRNA import into nucleus"/>
    <property type="evidence" value="ECO:0007669"/>
    <property type="project" value="InterPro"/>
</dbReference>
<evidence type="ECO:0000256" key="4">
    <source>
        <dbReference type="ARBA" id="ARBA00007540"/>
    </source>
</evidence>
<evidence type="ECO:0000256" key="8">
    <source>
        <dbReference type="ARBA" id="ARBA00022884"/>
    </source>
</evidence>
<comment type="similarity">
    <text evidence="4">Belongs to the snurportin family.</text>
</comment>
<dbReference type="EMBL" id="CM010721">
    <property type="protein sequence ID" value="RZC72326.1"/>
    <property type="molecule type" value="Genomic_DNA"/>
</dbReference>
<dbReference type="PANTHER" id="PTHR13403:SF6">
    <property type="entry name" value="SNURPORTIN-1"/>
    <property type="match status" value="1"/>
</dbReference>
<evidence type="ECO:0000313" key="12">
    <source>
        <dbReference type="Proteomes" id="UP000316621"/>
    </source>
</evidence>
<keyword evidence="6" id="KW-0813">Transport</keyword>
<dbReference type="GO" id="GO:0003723">
    <property type="term" value="F:RNA binding"/>
    <property type="evidence" value="ECO:0007669"/>
    <property type="project" value="UniProtKB-KW"/>
</dbReference>
<evidence type="ECO:0000256" key="9">
    <source>
        <dbReference type="ARBA" id="ARBA00023242"/>
    </source>
</evidence>
<dbReference type="GO" id="GO:0005737">
    <property type="term" value="C:cytoplasm"/>
    <property type="evidence" value="ECO:0007669"/>
    <property type="project" value="UniProtKB-SubCell"/>
</dbReference>
<evidence type="ECO:0000313" key="11">
    <source>
        <dbReference type="EMBL" id="RZC72326.1"/>
    </source>
</evidence>
<keyword evidence="7" id="KW-0963">Cytoplasm</keyword>
<keyword evidence="8" id="KW-0694">RNA-binding</keyword>
<keyword evidence="9" id="KW-0539">Nucleus</keyword>
<comment type="subcellular location">
    <subcellularLocation>
        <location evidence="3">Cytoplasm</location>
    </subcellularLocation>
    <subcellularLocation>
        <location evidence="2">Nucleus</location>
    </subcellularLocation>
</comment>
<keyword evidence="12" id="KW-1185">Reference proteome</keyword>
<dbReference type="InterPro" id="IPR017336">
    <property type="entry name" value="Snurportin-1"/>
</dbReference>
<evidence type="ECO:0000256" key="3">
    <source>
        <dbReference type="ARBA" id="ARBA00004496"/>
    </source>
</evidence>
<evidence type="ECO:0000256" key="7">
    <source>
        <dbReference type="ARBA" id="ARBA00022490"/>
    </source>
</evidence>
<gene>
    <name evidence="11" type="ORF">C5167_035524</name>
</gene>
<sequence>MDFDVLGASKLKGPEARKCFSRQLMLPEWMIDIPPCLNHDWYVYARPSGKRCLVVSSAGTTVSRLRNGPSCTVSHLPCRMEPAAQEIILVLTVCWTAYFTSMIKPTT</sequence>
<dbReference type="Pfam" id="PF21974">
    <property type="entry name" value="SPN1_m3Gcap_bd"/>
    <property type="match status" value="1"/>
</dbReference>
<protein>
    <recommendedName>
        <fullName evidence="5">Snurportin-1</fullName>
    </recommendedName>
</protein>
<feature type="domain" description="Snurportin-1 m3G cap-binding" evidence="10">
    <location>
        <begin position="23"/>
        <end position="69"/>
    </location>
</feature>
<evidence type="ECO:0000256" key="5">
    <source>
        <dbReference type="ARBA" id="ARBA00016034"/>
    </source>
</evidence>
<accession>A0A4Y7KHI7</accession>
<reference evidence="11 12" key="1">
    <citation type="journal article" date="2018" name="Science">
        <title>The opium poppy genome and morphinan production.</title>
        <authorList>
            <person name="Guo L."/>
            <person name="Winzer T."/>
            <person name="Yang X."/>
            <person name="Li Y."/>
            <person name="Ning Z."/>
            <person name="He Z."/>
            <person name="Teodor R."/>
            <person name="Lu Y."/>
            <person name="Bowser T.A."/>
            <person name="Graham I.A."/>
            <person name="Ye K."/>
        </authorList>
    </citation>
    <scope>NUCLEOTIDE SEQUENCE [LARGE SCALE GENOMIC DNA]</scope>
    <source>
        <strain evidence="12">cv. HN1</strain>
        <tissue evidence="11">Leaves</tissue>
    </source>
</reference>
<proteinExistence type="inferred from homology"/>
<dbReference type="GO" id="GO:0005634">
    <property type="term" value="C:nucleus"/>
    <property type="evidence" value="ECO:0007669"/>
    <property type="project" value="UniProtKB-SubCell"/>
</dbReference>
<evidence type="ECO:0000256" key="6">
    <source>
        <dbReference type="ARBA" id="ARBA00022448"/>
    </source>
</evidence>
<organism evidence="11 12">
    <name type="scientific">Papaver somniferum</name>
    <name type="common">Opium poppy</name>
    <dbReference type="NCBI Taxonomy" id="3469"/>
    <lineage>
        <taxon>Eukaryota</taxon>
        <taxon>Viridiplantae</taxon>
        <taxon>Streptophyta</taxon>
        <taxon>Embryophyta</taxon>
        <taxon>Tracheophyta</taxon>
        <taxon>Spermatophyta</taxon>
        <taxon>Magnoliopsida</taxon>
        <taxon>Ranunculales</taxon>
        <taxon>Papaveraceae</taxon>
        <taxon>Papaveroideae</taxon>
        <taxon>Papaver</taxon>
    </lineage>
</organism>
<evidence type="ECO:0000259" key="10">
    <source>
        <dbReference type="Pfam" id="PF21974"/>
    </source>
</evidence>
<name>A0A4Y7KHI7_PAPSO</name>